<evidence type="ECO:0000256" key="2">
    <source>
        <dbReference type="ARBA" id="ARBA00022475"/>
    </source>
</evidence>
<feature type="transmembrane region" description="Helical" evidence="6">
    <location>
        <begin position="95"/>
        <end position="113"/>
    </location>
</feature>
<feature type="transmembrane region" description="Helical" evidence="6">
    <location>
        <begin position="30"/>
        <end position="51"/>
    </location>
</feature>
<dbReference type="SUPFAM" id="SSF103481">
    <property type="entry name" value="Multidrug resistance efflux transporter EmrE"/>
    <property type="match status" value="2"/>
</dbReference>
<feature type="domain" description="EamA" evidence="7">
    <location>
        <begin position="2"/>
        <end position="135"/>
    </location>
</feature>
<feature type="transmembrane region" description="Helical" evidence="6">
    <location>
        <begin position="148"/>
        <end position="168"/>
    </location>
</feature>
<feature type="domain" description="EamA" evidence="7">
    <location>
        <begin position="150"/>
        <end position="282"/>
    </location>
</feature>
<dbReference type="EMBL" id="JACJFM010000007">
    <property type="protein sequence ID" value="MBB1486402.1"/>
    <property type="molecule type" value="Genomic_DNA"/>
</dbReference>
<feature type="transmembrane region" description="Helical" evidence="6">
    <location>
        <begin position="120"/>
        <end position="136"/>
    </location>
</feature>
<dbReference type="GO" id="GO:0005886">
    <property type="term" value="C:plasma membrane"/>
    <property type="evidence" value="ECO:0007669"/>
    <property type="project" value="UniProtKB-SubCell"/>
</dbReference>
<evidence type="ECO:0000256" key="5">
    <source>
        <dbReference type="ARBA" id="ARBA00023136"/>
    </source>
</evidence>
<keyword evidence="5 6" id="KW-0472">Membrane</keyword>
<reference evidence="8 9" key="1">
    <citation type="submission" date="2020-08" db="EMBL/GenBank/DDBJ databases">
        <title>Oceanospirillum sp. nov. isolated from marine sediment.</title>
        <authorList>
            <person name="Ji X."/>
        </authorList>
    </citation>
    <scope>NUCLEOTIDE SEQUENCE [LARGE SCALE GENOMIC DNA]</scope>
    <source>
        <strain evidence="8 9">D5</strain>
    </source>
</reference>
<evidence type="ECO:0000259" key="7">
    <source>
        <dbReference type="Pfam" id="PF00892"/>
    </source>
</evidence>
<keyword evidence="4 6" id="KW-1133">Transmembrane helix</keyword>
<proteinExistence type="predicted"/>
<dbReference type="Proteomes" id="UP000565262">
    <property type="component" value="Unassembled WGS sequence"/>
</dbReference>
<protein>
    <submittedName>
        <fullName evidence="8">DMT family transporter</fullName>
    </submittedName>
</protein>
<dbReference type="PANTHER" id="PTHR42920">
    <property type="entry name" value="OS03G0707200 PROTEIN-RELATED"/>
    <property type="match status" value="1"/>
</dbReference>
<evidence type="ECO:0000256" key="3">
    <source>
        <dbReference type="ARBA" id="ARBA00022692"/>
    </source>
</evidence>
<dbReference type="Pfam" id="PF00892">
    <property type="entry name" value="EamA"/>
    <property type="match status" value="2"/>
</dbReference>
<evidence type="ECO:0000313" key="9">
    <source>
        <dbReference type="Proteomes" id="UP000565262"/>
    </source>
</evidence>
<dbReference type="Gene3D" id="1.10.3730.20">
    <property type="match status" value="1"/>
</dbReference>
<keyword evidence="9" id="KW-1185">Reference proteome</keyword>
<sequence length="287" mass="31364">MVLAVLSALGFSMKAIFVKLAYLEAPVDAITLLSIRMFFALPMFLIIGFTALRSGPALTQKDWGWLIFLGLTGYYGASILDFMGLEYISSGLERVILFIYPTLVVLMGVVFLGQRFNRKILWALLLSYAGIALVFFSDLRFSEQSSDIWLGAGLVFASAVSYACYSGLSESTIKRLGAMRFSVLAMMVSICAVQVHYLIVHPVANLVQPLPVYLYGLAMALFSTVLPVLFQSSAIRYIGAARTVLIGMLGPVMTILAGWWLLSEQVSAIQLVGTALVLAGIYQVKHS</sequence>
<gene>
    <name evidence="8" type="ORF">H4O21_07250</name>
</gene>
<accession>A0A839IPG3</accession>
<evidence type="ECO:0000256" key="1">
    <source>
        <dbReference type="ARBA" id="ARBA00004651"/>
    </source>
</evidence>
<comment type="caution">
    <text evidence="8">The sequence shown here is derived from an EMBL/GenBank/DDBJ whole genome shotgun (WGS) entry which is preliminary data.</text>
</comment>
<feature type="transmembrane region" description="Helical" evidence="6">
    <location>
        <begin position="268"/>
        <end position="284"/>
    </location>
</feature>
<comment type="subcellular location">
    <subcellularLocation>
        <location evidence="1">Cell membrane</location>
        <topology evidence="1">Multi-pass membrane protein</topology>
    </subcellularLocation>
</comment>
<dbReference type="AlphaFoldDB" id="A0A839IPG3"/>
<dbReference type="InterPro" id="IPR037185">
    <property type="entry name" value="EmrE-like"/>
</dbReference>
<evidence type="ECO:0000313" key="8">
    <source>
        <dbReference type="EMBL" id="MBB1486402.1"/>
    </source>
</evidence>
<organism evidence="8 9">
    <name type="scientific">Oceanospirillum sediminis</name>
    <dbReference type="NCBI Taxonomy" id="2760088"/>
    <lineage>
        <taxon>Bacteria</taxon>
        <taxon>Pseudomonadati</taxon>
        <taxon>Pseudomonadota</taxon>
        <taxon>Gammaproteobacteria</taxon>
        <taxon>Oceanospirillales</taxon>
        <taxon>Oceanospirillaceae</taxon>
        <taxon>Oceanospirillum</taxon>
    </lineage>
</organism>
<feature type="transmembrane region" description="Helical" evidence="6">
    <location>
        <begin position="180"/>
        <end position="200"/>
    </location>
</feature>
<feature type="transmembrane region" description="Helical" evidence="6">
    <location>
        <begin position="63"/>
        <end position="83"/>
    </location>
</feature>
<evidence type="ECO:0000256" key="6">
    <source>
        <dbReference type="SAM" id="Phobius"/>
    </source>
</evidence>
<dbReference type="InterPro" id="IPR000620">
    <property type="entry name" value="EamA_dom"/>
</dbReference>
<keyword evidence="2" id="KW-1003">Cell membrane</keyword>
<keyword evidence="3 6" id="KW-0812">Transmembrane</keyword>
<feature type="transmembrane region" description="Helical" evidence="6">
    <location>
        <begin position="242"/>
        <end position="262"/>
    </location>
</feature>
<dbReference type="PANTHER" id="PTHR42920:SF5">
    <property type="entry name" value="EAMA DOMAIN-CONTAINING PROTEIN"/>
    <property type="match status" value="1"/>
</dbReference>
<feature type="transmembrane region" description="Helical" evidence="6">
    <location>
        <begin position="212"/>
        <end position="230"/>
    </location>
</feature>
<dbReference type="InterPro" id="IPR051258">
    <property type="entry name" value="Diverse_Substrate_Transporter"/>
</dbReference>
<evidence type="ECO:0000256" key="4">
    <source>
        <dbReference type="ARBA" id="ARBA00022989"/>
    </source>
</evidence>
<name>A0A839IPG3_9GAMM</name>